<gene>
    <name evidence="2" type="ORF">BDU57DRAFT_163561</name>
</gene>
<evidence type="ECO:0000313" key="2">
    <source>
        <dbReference type="EMBL" id="KAF1917385.1"/>
    </source>
</evidence>
<dbReference type="OrthoDB" id="5427130at2759"/>
<feature type="region of interest" description="Disordered" evidence="1">
    <location>
        <begin position="224"/>
        <end position="269"/>
    </location>
</feature>
<protein>
    <submittedName>
        <fullName evidence="2">Uncharacterized protein</fullName>
    </submittedName>
</protein>
<evidence type="ECO:0000313" key="3">
    <source>
        <dbReference type="Proteomes" id="UP000800096"/>
    </source>
</evidence>
<sequence length="424" mass="46709">MSSDYGSDILSDDIVPIEDIQPHIEASTATPRQPLKPRDSNVLATPPPSDPSKHNNSLMPSSKTSVITGRQSHLQKYRSQSSASASAIPSTPLRQHAPPQQKPPSSSQRLLTPSSIFVAPSHGCAPPSSQPTPSRRPIEPRLSKIPTSTQSRQVNRLTTTSTPPTMYQRNTEPPLYRFPFGTHRGKTLFEVPENYIAYLRVDQEMADSMPGLTAVLRLFDAGQRPSIPPSSSQPIAQEAPSSSASAKVSASQPVTLQERSSPSVPSSTSQAPYRFDFGKHIGLTLSEVPADYIRFLKQKGIVESKPALAVAVIKHEREQAICTQQRTSEPATSQYTLTFGKHTGKTLNEVPDSYIDWLKTSSSMYQESKTLRDAIANWDYLHPVLPPKPSSKRKRAPPNRISHFGLSTSSNGRRYAPKKKMKKW</sequence>
<dbReference type="Proteomes" id="UP000800096">
    <property type="component" value="Unassembled WGS sequence"/>
</dbReference>
<reference evidence="2" key="1">
    <citation type="journal article" date="2020" name="Stud. Mycol.">
        <title>101 Dothideomycetes genomes: a test case for predicting lifestyles and emergence of pathogens.</title>
        <authorList>
            <person name="Haridas S."/>
            <person name="Albert R."/>
            <person name="Binder M."/>
            <person name="Bloem J."/>
            <person name="Labutti K."/>
            <person name="Salamov A."/>
            <person name="Andreopoulos B."/>
            <person name="Baker S."/>
            <person name="Barry K."/>
            <person name="Bills G."/>
            <person name="Bluhm B."/>
            <person name="Cannon C."/>
            <person name="Castanera R."/>
            <person name="Culley D."/>
            <person name="Daum C."/>
            <person name="Ezra D."/>
            <person name="Gonzalez J."/>
            <person name="Henrissat B."/>
            <person name="Kuo A."/>
            <person name="Liang C."/>
            <person name="Lipzen A."/>
            <person name="Lutzoni F."/>
            <person name="Magnuson J."/>
            <person name="Mondo S."/>
            <person name="Nolan M."/>
            <person name="Ohm R."/>
            <person name="Pangilinan J."/>
            <person name="Park H.-J."/>
            <person name="Ramirez L."/>
            <person name="Alfaro M."/>
            <person name="Sun H."/>
            <person name="Tritt A."/>
            <person name="Yoshinaga Y."/>
            <person name="Zwiers L.-H."/>
            <person name="Turgeon B."/>
            <person name="Goodwin S."/>
            <person name="Spatafora J."/>
            <person name="Crous P."/>
            <person name="Grigoriev I."/>
        </authorList>
    </citation>
    <scope>NUCLEOTIDE SEQUENCE</scope>
    <source>
        <strain evidence="2">HMLAC05119</strain>
    </source>
</reference>
<name>A0A6A5QNZ5_AMPQU</name>
<dbReference type="PANTHER" id="PTHR40613:SF1">
    <property type="entry name" value="CYTOPLASMIC PROTEIN"/>
    <property type="match status" value="1"/>
</dbReference>
<keyword evidence="3" id="KW-1185">Reference proteome</keyword>
<feature type="region of interest" description="Disordered" evidence="1">
    <location>
        <begin position="1"/>
        <end position="174"/>
    </location>
</feature>
<feature type="compositionally biased region" description="Low complexity" evidence="1">
    <location>
        <begin position="229"/>
        <end position="251"/>
    </location>
</feature>
<dbReference type="PANTHER" id="PTHR40613">
    <property type="match status" value="1"/>
</dbReference>
<feature type="compositionally biased region" description="Basic residues" evidence="1">
    <location>
        <begin position="415"/>
        <end position="424"/>
    </location>
</feature>
<dbReference type="EMBL" id="ML979134">
    <property type="protein sequence ID" value="KAF1917385.1"/>
    <property type="molecule type" value="Genomic_DNA"/>
</dbReference>
<feature type="region of interest" description="Disordered" evidence="1">
    <location>
        <begin position="386"/>
        <end position="424"/>
    </location>
</feature>
<feature type="compositionally biased region" description="Polar residues" evidence="1">
    <location>
        <begin position="145"/>
        <end position="171"/>
    </location>
</feature>
<dbReference type="AlphaFoldDB" id="A0A6A5QNZ5"/>
<feature type="compositionally biased region" description="Low complexity" evidence="1">
    <location>
        <begin position="260"/>
        <end position="269"/>
    </location>
</feature>
<organism evidence="2 3">
    <name type="scientific">Ampelomyces quisqualis</name>
    <name type="common">Powdery mildew agent</name>
    <dbReference type="NCBI Taxonomy" id="50730"/>
    <lineage>
        <taxon>Eukaryota</taxon>
        <taxon>Fungi</taxon>
        <taxon>Dikarya</taxon>
        <taxon>Ascomycota</taxon>
        <taxon>Pezizomycotina</taxon>
        <taxon>Dothideomycetes</taxon>
        <taxon>Pleosporomycetidae</taxon>
        <taxon>Pleosporales</taxon>
        <taxon>Pleosporineae</taxon>
        <taxon>Phaeosphaeriaceae</taxon>
        <taxon>Ampelomyces</taxon>
    </lineage>
</organism>
<accession>A0A6A5QNZ5</accession>
<feature type="compositionally biased region" description="Polar residues" evidence="1">
    <location>
        <begin position="54"/>
        <end position="78"/>
    </location>
</feature>
<evidence type="ECO:0000256" key="1">
    <source>
        <dbReference type="SAM" id="MobiDB-lite"/>
    </source>
</evidence>
<proteinExistence type="predicted"/>